<keyword evidence="7" id="KW-1185">Reference proteome</keyword>
<evidence type="ECO:0000256" key="1">
    <source>
        <dbReference type="ARBA" id="ARBA00010790"/>
    </source>
</evidence>
<comment type="caution">
    <text evidence="6">The sequence shown here is derived from an EMBL/GenBank/DDBJ whole genome shotgun (WGS) entry which is preliminary data.</text>
</comment>
<evidence type="ECO:0000313" key="7">
    <source>
        <dbReference type="Proteomes" id="UP001329430"/>
    </source>
</evidence>
<dbReference type="Pfam" id="PF05199">
    <property type="entry name" value="GMC_oxred_C"/>
    <property type="match status" value="3"/>
</dbReference>
<dbReference type="Pfam" id="PF00732">
    <property type="entry name" value="GMC_oxred_N"/>
    <property type="match status" value="3"/>
</dbReference>
<keyword evidence="2" id="KW-0274">FAD</keyword>
<evidence type="ECO:0000259" key="4">
    <source>
        <dbReference type="PROSITE" id="PS00623"/>
    </source>
</evidence>
<name>A0AAN7ZFA4_9COLE</name>
<keyword evidence="3" id="KW-0732">Signal</keyword>
<comment type="similarity">
    <text evidence="1 2">Belongs to the GMC oxidoreductase family.</text>
</comment>
<organism evidence="6 7">
    <name type="scientific">Pyrocoelia pectoralis</name>
    <dbReference type="NCBI Taxonomy" id="417401"/>
    <lineage>
        <taxon>Eukaryota</taxon>
        <taxon>Metazoa</taxon>
        <taxon>Ecdysozoa</taxon>
        <taxon>Arthropoda</taxon>
        <taxon>Hexapoda</taxon>
        <taxon>Insecta</taxon>
        <taxon>Pterygota</taxon>
        <taxon>Neoptera</taxon>
        <taxon>Endopterygota</taxon>
        <taxon>Coleoptera</taxon>
        <taxon>Polyphaga</taxon>
        <taxon>Elateriformia</taxon>
        <taxon>Elateroidea</taxon>
        <taxon>Lampyridae</taxon>
        <taxon>Lampyrinae</taxon>
        <taxon>Pyrocoelia</taxon>
    </lineage>
</organism>
<sequence>MNKLLIFSLFTSIVKGNLEANVNDLIRLIQHERERAETYLLPNDSEEYRPKSRNQIYFGSFDHIVVGAGAAGAIIATRLSESGKNTILLLEAGGPETNLTDIPAMSMKCNMAEYNWNHYTIPQNSSCLKYQNGQCNYPRGKGIGGSTTINGLFYARGNSRDYDSWRDSGNPGWGFQDVLPFFKKLENFKIDGDVDHHGYKGYMNVEQKDPVTKKTVAFLNANRELGRNIGDYNGKNPLCAGRVQVNTIKGRRCSTGRAYIRRVWGYRTNLHVSPHSYVTKILIDPITKRAYGVVFAKDKKYYVAVSKNEVIISAGVFGSPQILMLSGIGPSRHLTNLGIPIIQDLPVGMALQDHFSYTGLQFHSNHSDEIRGLNEMVHDYLKFKGALTDVYADAVAFVQTNLSTTPNHPDIEIVLYDFKAPEYNVQPLVNFERTFHMRTILLRPKSQGSLRLRSSDPFEYPLINPNIFSDNYNEDMETMYQGIQLALQLSRTKSFKELGTKLIHVHVPDYLGTFDHIVIGAGSAGAIVAARLSEDCNKSILLLEAGDHETDFTDIPAMNSVSTNLQYNWNYNSIAQNYSCRIFPNGVCSYTAGRGLGGSTIINGLVYARGCEWDYDNWALLGNDLWGYDKVLPFFKKLENYQISGDEGYHGYSGPVNVEYSEPLNPRTTTFLNANRELGKEIGDYNGENPFRAGRIQSNIIRGQRCSTGRAYLRRVWRYRKNLHVLARSYVTKILVNVQTKRAYGVVFAKGKQYFIAKSRNEIVLSAGTYRSPQILMLSGIGPKEHLMSLRIPVITDLPVGKVFKDCSTYSGLHIYTNHSNSDQELNDQVRDYLHGKGVLTNGGTSLGVVFLKSNLSSVPQRPDIEVIMSNFPQYYSTFFNITDIGNAVIISPILLHPKSSGSITLNSSDPFEYPIINPNLFSDPKGEDMETLLEGIRYALELIKTESFKKINATLMMVHLPQCKDYTYLSNEFFRCHATYFEESVKYYLNLIRNEQARSEKFSLPNDSSEFEPLTNEYTDYGTFDHIVVGAGAAGAVTASRLSEDKNRSILLLEAGGEETDFTDIPSMNGYALGLEYNWNYYTIPQKTSCLGMHKGQCRYARGKGLGGSTIVNGLMYTRGNKRDFNEWYQKGNKGWAYDDVLPLFKKSENSLINQSEIYHGIGGNVNVEYSMPMNRHVDIFLKANQELGRNVVDYNGKDQLGVGMTQLNNIKGRRGSTGRAFLRPFRNRKNLNILTHSYVIKIIISAETKRAIGVLFVKDKKCFIAKSRQDIIISAGSIGSPQLLMLSGIGPKLHLQQLGIPLVQDLPVGNFKDHFAYSALYFKANYSTEVLDFETSIRQYLNSYGPLTNSASVFGIAFIQTNLTRVDGYPDIECVSLQWGNELNMARRIYNWNDELLKINFPEVDVTRTFTIQVVLLHPKSQGYLRLKSANPFKYPLIDPRYLSDENGEDIETMYQGIQSVLQLLETDAFRNAGVTLMDGTVPACLEHEHNTREYWYCQLRHLAAPYAHPYGTSAMGPSNQESSVVDPELKVHGIKNLRVADASIIPGPITAHTGAPSMMIGEKVAELIFSTTM</sequence>
<feature type="domain" description="Glucose-methanol-choline oxidoreductase N-terminal" evidence="5">
    <location>
        <begin position="768"/>
        <end position="782"/>
    </location>
</feature>
<evidence type="ECO:0000259" key="5">
    <source>
        <dbReference type="PROSITE" id="PS00624"/>
    </source>
</evidence>
<feature type="signal peptide" evidence="3">
    <location>
        <begin position="1"/>
        <end position="16"/>
    </location>
</feature>
<dbReference type="GO" id="GO:0050660">
    <property type="term" value="F:flavin adenine dinucleotide binding"/>
    <property type="evidence" value="ECO:0007669"/>
    <property type="project" value="InterPro"/>
</dbReference>
<dbReference type="PROSITE" id="PS00623">
    <property type="entry name" value="GMC_OXRED_1"/>
    <property type="match status" value="3"/>
</dbReference>
<dbReference type="SUPFAM" id="SSF54373">
    <property type="entry name" value="FAD-linked reductases, C-terminal domain"/>
    <property type="match status" value="3"/>
</dbReference>
<dbReference type="Gene3D" id="3.30.560.10">
    <property type="entry name" value="Glucose Oxidase, domain 3"/>
    <property type="match status" value="3"/>
</dbReference>
<dbReference type="InterPro" id="IPR007867">
    <property type="entry name" value="GMC_OxRtase_C"/>
</dbReference>
<evidence type="ECO:0000256" key="2">
    <source>
        <dbReference type="RuleBase" id="RU003968"/>
    </source>
</evidence>
<dbReference type="EMBL" id="JAVRBK010000005">
    <property type="protein sequence ID" value="KAK5644075.1"/>
    <property type="molecule type" value="Genomic_DNA"/>
</dbReference>
<dbReference type="PANTHER" id="PTHR11552:SF158">
    <property type="entry name" value="GH23626P-RELATED"/>
    <property type="match status" value="1"/>
</dbReference>
<dbReference type="GO" id="GO:0016614">
    <property type="term" value="F:oxidoreductase activity, acting on CH-OH group of donors"/>
    <property type="evidence" value="ECO:0007669"/>
    <property type="project" value="InterPro"/>
</dbReference>
<feature type="chain" id="PRO_5042831470" description="Glucose-methanol-choline oxidoreductase N-terminal domain-containing protein" evidence="3">
    <location>
        <begin position="17"/>
        <end position="1576"/>
    </location>
</feature>
<dbReference type="Proteomes" id="UP001329430">
    <property type="component" value="Chromosome 5"/>
</dbReference>
<dbReference type="SUPFAM" id="SSF51905">
    <property type="entry name" value="FAD/NAD(P)-binding domain"/>
    <property type="match status" value="3"/>
</dbReference>
<feature type="domain" description="Glucose-methanol-choline oxidoreductase N-terminal" evidence="4">
    <location>
        <begin position="1104"/>
        <end position="1127"/>
    </location>
</feature>
<dbReference type="Gene3D" id="3.50.50.60">
    <property type="entry name" value="FAD/NAD(P)-binding domain"/>
    <property type="match status" value="3"/>
</dbReference>
<protein>
    <recommendedName>
        <fullName evidence="4 5">Glucose-methanol-choline oxidoreductase N-terminal domain-containing protein</fullName>
    </recommendedName>
</protein>
<gene>
    <name evidence="6" type="ORF">RI129_007920</name>
</gene>
<dbReference type="InterPro" id="IPR012132">
    <property type="entry name" value="GMC_OxRdtase"/>
</dbReference>
<dbReference type="InterPro" id="IPR000172">
    <property type="entry name" value="GMC_OxRdtase_N"/>
</dbReference>
<proteinExistence type="inferred from homology"/>
<evidence type="ECO:0000256" key="3">
    <source>
        <dbReference type="SAM" id="SignalP"/>
    </source>
</evidence>
<accession>A0AAN7ZFA4</accession>
<dbReference type="PROSITE" id="PS00624">
    <property type="entry name" value="GMC_OXRED_2"/>
    <property type="match status" value="2"/>
</dbReference>
<reference evidence="6 7" key="1">
    <citation type="journal article" date="2024" name="Insects">
        <title>An Improved Chromosome-Level Genome Assembly of the Firefly Pyrocoelia pectoralis.</title>
        <authorList>
            <person name="Fu X."/>
            <person name="Meyer-Rochow V.B."/>
            <person name="Ballantyne L."/>
            <person name="Zhu X."/>
        </authorList>
    </citation>
    <scope>NUCLEOTIDE SEQUENCE [LARGE SCALE GENOMIC DNA]</scope>
    <source>
        <strain evidence="6">XCY_ONT2</strain>
    </source>
</reference>
<dbReference type="PANTHER" id="PTHR11552">
    <property type="entry name" value="GLUCOSE-METHANOL-CHOLINE GMC OXIDOREDUCTASE"/>
    <property type="match status" value="1"/>
</dbReference>
<evidence type="ECO:0000313" key="6">
    <source>
        <dbReference type="EMBL" id="KAK5644075.1"/>
    </source>
</evidence>
<feature type="domain" description="Glucose-methanol-choline oxidoreductase N-terminal" evidence="4">
    <location>
        <begin position="140"/>
        <end position="163"/>
    </location>
</feature>
<dbReference type="InterPro" id="IPR036188">
    <property type="entry name" value="FAD/NAD-bd_sf"/>
</dbReference>
<feature type="domain" description="Glucose-methanol-choline oxidoreductase N-terminal" evidence="4">
    <location>
        <begin position="593"/>
        <end position="616"/>
    </location>
</feature>
<feature type="domain" description="Glucose-methanol-choline oxidoreductase N-terminal" evidence="5">
    <location>
        <begin position="1278"/>
        <end position="1292"/>
    </location>
</feature>
<keyword evidence="2" id="KW-0285">Flavoprotein</keyword>